<dbReference type="InterPro" id="IPR036097">
    <property type="entry name" value="HisK_dim/P_sf"/>
</dbReference>
<name>A0A840DNY5_9MICO</name>
<evidence type="ECO:0000256" key="1">
    <source>
        <dbReference type="ARBA" id="ARBA00000085"/>
    </source>
</evidence>
<dbReference type="EMBL" id="JACIFD010000004">
    <property type="protein sequence ID" value="MBB4071259.1"/>
    <property type="molecule type" value="Genomic_DNA"/>
</dbReference>
<feature type="transmembrane region" description="Helical" evidence="10">
    <location>
        <begin position="6"/>
        <end position="26"/>
    </location>
</feature>
<protein>
    <recommendedName>
        <fullName evidence="8">Sensor-like histidine kinase SenX3</fullName>
        <ecNumber evidence="3">2.7.13.3</ecNumber>
    </recommendedName>
</protein>
<dbReference type="PROSITE" id="PS50109">
    <property type="entry name" value="HIS_KIN"/>
    <property type="match status" value="1"/>
</dbReference>
<dbReference type="EC" id="2.7.13.3" evidence="3"/>
<dbReference type="Gene3D" id="1.10.287.130">
    <property type="match status" value="1"/>
</dbReference>
<dbReference type="InterPro" id="IPR003661">
    <property type="entry name" value="HisK_dim/P_dom"/>
</dbReference>
<evidence type="ECO:0000259" key="11">
    <source>
        <dbReference type="PROSITE" id="PS50109"/>
    </source>
</evidence>
<evidence type="ECO:0000256" key="6">
    <source>
        <dbReference type="ARBA" id="ARBA00022777"/>
    </source>
</evidence>
<dbReference type="FunFam" id="3.30.565.10:FF:000006">
    <property type="entry name" value="Sensor histidine kinase WalK"/>
    <property type="match status" value="1"/>
</dbReference>
<organism evidence="12 13">
    <name type="scientific">Canibacter oris</name>
    <dbReference type="NCBI Taxonomy" id="1365628"/>
    <lineage>
        <taxon>Bacteria</taxon>
        <taxon>Bacillati</taxon>
        <taxon>Actinomycetota</taxon>
        <taxon>Actinomycetes</taxon>
        <taxon>Micrococcales</taxon>
        <taxon>Microbacteriaceae</taxon>
        <taxon>Canibacter</taxon>
    </lineage>
</organism>
<evidence type="ECO:0000313" key="12">
    <source>
        <dbReference type="EMBL" id="MBB4071259.1"/>
    </source>
</evidence>
<dbReference type="AlphaFoldDB" id="A0A840DNY5"/>
<keyword evidence="7" id="KW-0902">Two-component regulatory system</keyword>
<dbReference type="SMART" id="SM00388">
    <property type="entry name" value="HisKA"/>
    <property type="match status" value="1"/>
</dbReference>
<dbReference type="GO" id="GO:0005886">
    <property type="term" value="C:plasma membrane"/>
    <property type="evidence" value="ECO:0007669"/>
    <property type="project" value="UniProtKB-SubCell"/>
</dbReference>
<dbReference type="CDD" id="cd00075">
    <property type="entry name" value="HATPase"/>
    <property type="match status" value="1"/>
</dbReference>
<comment type="caution">
    <text evidence="12">The sequence shown here is derived from an EMBL/GenBank/DDBJ whole genome shotgun (WGS) entry which is preliminary data.</text>
</comment>
<evidence type="ECO:0000256" key="7">
    <source>
        <dbReference type="ARBA" id="ARBA00023012"/>
    </source>
</evidence>
<dbReference type="GO" id="GO:0000155">
    <property type="term" value="F:phosphorelay sensor kinase activity"/>
    <property type="evidence" value="ECO:0007669"/>
    <property type="project" value="InterPro"/>
</dbReference>
<dbReference type="InterPro" id="IPR004358">
    <property type="entry name" value="Sig_transdc_His_kin-like_C"/>
</dbReference>
<accession>A0A840DNY5</accession>
<dbReference type="PRINTS" id="PR00344">
    <property type="entry name" value="BCTRLSENSOR"/>
</dbReference>
<gene>
    <name evidence="12" type="ORF">F5897_000551</name>
</gene>
<evidence type="ECO:0000313" key="13">
    <source>
        <dbReference type="Proteomes" id="UP000571183"/>
    </source>
</evidence>
<evidence type="ECO:0000256" key="9">
    <source>
        <dbReference type="SAM" id="MobiDB-lite"/>
    </source>
</evidence>
<keyword evidence="4" id="KW-0597">Phosphoprotein</keyword>
<evidence type="ECO:0000256" key="5">
    <source>
        <dbReference type="ARBA" id="ARBA00022679"/>
    </source>
</evidence>
<evidence type="ECO:0000256" key="10">
    <source>
        <dbReference type="SAM" id="Phobius"/>
    </source>
</evidence>
<evidence type="ECO:0000256" key="8">
    <source>
        <dbReference type="ARBA" id="ARBA00039401"/>
    </source>
</evidence>
<dbReference type="PANTHER" id="PTHR45453:SF1">
    <property type="entry name" value="PHOSPHATE REGULON SENSOR PROTEIN PHOR"/>
    <property type="match status" value="1"/>
</dbReference>
<keyword evidence="10" id="KW-0812">Transmembrane</keyword>
<evidence type="ECO:0000256" key="3">
    <source>
        <dbReference type="ARBA" id="ARBA00012438"/>
    </source>
</evidence>
<dbReference type="RefSeq" id="WP_124824454.1">
    <property type="nucleotide sequence ID" value="NZ_JACIFD010000004.1"/>
</dbReference>
<dbReference type="Proteomes" id="UP000571183">
    <property type="component" value="Unassembled WGS sequence"/>
</dbReference>
<keyword evidence="10" id="KW-0472">Membrane</keyword>
<dbReference type="InterPro" id="IPR050351">
    <property type="entry name" value="BphY/WalK/GraS-like"/>
</dbReference>
<dbReference type="SUPFAM" id="SSF47384">
    <property type="entry name" value="Homodimeric domain of signal transducing histidine kinase"/>
    <property type="match status" value="1"/>
</dbReference>
<evidence type="ECO:0000256" key="2">
    <source>
        <dbReference type="ARBA" id="ARBA00004236"/>
    </source>
</evidence>
<dbReference type="InterPro" id="IPR005467">
    <property type="entry name" value="His_kinase_dom"/>
</dbReference>
<evidence type="ECO:0000256" key="4">
    <source>
        <dbReference type="ARBA" id="ARBA00022553"/>
    </source>
</evidence>
<dbReference type="InterPro" id="IPR003594">
    <property type="entry name" value="HATPase_dom"/>
</dbReference>
<sequence length="428" mass="46546">MNPTLQVVYALLLGAACGGLITYTTVKIRNDARIRAAELRPELPQLAIDVFNRLEYPAIVVDRSLTPIYTNTAARADIQGSSPLFTNTAFLKSLRKVMQSGTALLQLPEEAPAETSRHYKVQAFRLTKNFVAVLLRDMGEEQRLTAIRRDFIANVSHELKTPTAAIGLLAEAIQEAKDDPATVSHFADSMAQEAKRLGALTKDIINLSQAQTELRSEELEPVDLLELVQEQVAAHQNYAAQSEVDLVLTLPESTALSTIIMGNPAALEIAVANILANAIRYSPQHGKVGIGITCSDGALDVAIADNGPGIAPEYQDRIFERFFRINSARTRHKDAGGTGLGLAIARHTVRAHGGDITLWSKPDMGSTFTLHFPLTAPVFTPQPASKTKRLKRGRTKPQDRVSHAAMHRDLAAEYVAAAKTPKQGAPRD</sequence>
<feature type="region of interest" description="Disordered" evidence="9">
    <location>
        <begin position="381"/>
        <end position="403"/>
    </location>
</feature>
<dbReference type="Pfam" id="PF00512">
    <property type="entry name" value="HisKA"/>
    <property type="match status" value="1"/>
</dbReference>
<dbReference type="GO" id="GO:0016036">
    <property type="term" value="P:cellular response to phosphate starvation"/>
    <property type="evidence" value="ECO:0007669"/>
    <property type="project" value="TreeGrafter"/>
</dbReference>
<dbReference type="Gene3D" id="3.30.565.10">
    <property type="entry name" value="Histidine kinase-like ATPase, C-terminal domain"/>
    <property type="match status" value="1"/>
</dbReference>
<feature type="compositionally biased region" description="Basic residues" evidence="9">
    <location>
        <begin position="386"/>
        <end position="395"/>
    </location>
</feature>
<keyword evidence="13" id="KW-1185">Reference proteome</keyword>
<dbReference type="SMART" id="SM00387">
    <property type="entry name" value="HATPase_c"/>
    <property type="match status" value="1"/>
</dbReference>
<dbReference type="Pfam" id="PF02518">
    <property type="entry name" value="HATPase_c"/>
    <property type="match status" value="1"/>
</dbReference>
<comment type="catalytic activity">
    <reaction evidence="1">
        <text>ATP + protein L-histidine = ADP + protein N-phospho-L-histidine.</text>
        <dbReference type="EC" id="2.7.13.3"/>
    </reaction>
</comment>
<dbReference type="SUPFAM" id="SSF55874">
    <property type="entry name" value="ATPase domain of HSP90 chaperone/DNA topoisomerase II/histidine kinase"/>
    <property type="match status" value="1"/>
</dbReference>
<proteinExistence type="predicted"/>
<dbReference type="InterPro" id="IPR036890">
    <property type="entry name" value="HATPase_C_sf"/>
</dbReference>
<keyword evidence="5 12" id="KW-0808">Transferase</keyword>
<reference evidence="12" key="1">
    <citation type="submission" date="2020-08" db="EMBL/GenBank/DDBJ databases">
        <title>Sequencing the genomes of 1000 actinobacteria strains.</title>
        <authorList>
            <person name="Klenk H.-P."/>
        </authorList>
    </citation>
    <scope>NUCLEOTIDE SEQUENCE [LARGE SCALE GENOMIC DNA]</scope>
    <source>
        <strain evidence="12">DSM 27064</strain>
    </source>
</reference>
<comment type="subcellular location">
    <subcellularLocation>
        <location evidence="2">Cell membrane</location>
    </subcellularLocation>
</comment>
<dbReference type="GO" id="GO:0004721">
    <property type="term" value="F:phosphoprotein phosphatase activity"/>
    <property type="evidence" value="ECO:0007669"/>
    <property type="project" value="TreeGrafter"/>
</dbReference>
<keyword evidence="6 12" id="KW-0418">Kinase</keyword>
<keyword evidence="10" id="KW-1133">Transmembrane helix</keyword>
<dbReference type="CDD" id="cd00082">
    <property type="entry name" value="HisKA"/>
    <property type="match status" value="1"/>
</dbReference>
<feature type="domain" description="Histidine kinase" evidence="11">
    <location>
        <begin position="154"/>
        <end position="376"/>
    </location>
</feature>
<dbReference type="PANTHER" id="PTHR45453">
    <property type="entry name" value="PHOSPHATE REGULON SENSOR PROTEIN PHOR"/>
    <property type="match status" value="1"/>
</dbReference>